<sequence length="354" mass="40418">MSVLIEVEAAAREQMEHDLSVQDAISSLFNVEKGVMNSDLETLKIELEAGVPHKVGKECKPAIKGFSFEDDHLMNGNWLKEKNPDAILLFFRILAICHTTIPELENCSIIFDRPSNDGKMYEEDTRKHLNEYGEAGLRTLALAYKKLEESEYLAWNDEFQKAKTTVGQNREALLEDISDVMENHLILVGATAVEDKLQKGRQVELMWRKLRCLMFNSDKRRRGTVASVFVKIVSGGVGGETKKKALEMLSPRGRIRGKLRFSNLYTFSCLRPSVLETEGPHTPRGPGFSRVVHYNQPDLKRAEKHPSNYISTKKYNVVTFLPMAIFEQYRRVPICTSSWLRFFRSPLLLLHSLP</sequence>
<evidence type="ECO:0000313" key="2">
    <source>
        <dbReference type="EMBL" id="KAK9116464.1"/>
    </source>
</evidence>
<dbReference type="InterPro" id="IPR023299">
    <property type="entry name" value="ATPase_P-typ_cyto_dom_N"/>
</dbReference>
<name>A0AAP0IJ27_9MAGN</name>
<dbReference type="SUPFAM" id="SSF81660">
    <property type="entry name" value="Metal cation-transporting ATPase, ATP-binding domain N"/>
    <property type="match status" value="1"/>
</dbReference>
<keyword evidence="3" id="KW-1185">Reference proteome</keyword>
<dbReference type="GO" id="GO:0140326">
    <property type="term" value="F:ATPase-coupled intramembrane lipid transporter activity"/>
    <property type="evidence" value="ECO:0007669"/>
    <property type="project" value="TreeGrafter"/>
</dbReference>
<organism evidence="2 3">
    <name type="scientific">Stephania japonica</name>
    <dbReference type="NCBI Taxonomy" id="461633"/>
    <lineage>
        <taxon>Eukaryota</taxon>
        <taxon>Viridiplantae</taxon>
        <taxon>Streptophyta</taxon>
        <taxon>Embryophyta</taxon>
        <taxon>Tracheophyta</taxon>
        <taxon>Spermatophyta</taxon>
        <taxon>Magnoliopsida</taxon>
        <taxon>Ranunculales</taxon>
        <taxon>Menispermaceae</taxon>
        <taxon>Menispermoideae</taxon>
        <taxon>Cissampelideae</taxon>
        <taxon>Stephania</taxon>
    </lineage>
</organism>
<dbReference type="Gene3D" id="3.40.1110.10">
    <property type="entry name" value="Calcium-transporting ATPase, cytoplasmic domain N"/>
    <property type="match status" value="1"/>
</dbReference>
<dbReference type="Pfam" id="PF13246">
    <property type="entry name" value="Cation_ATPase"/>
    <property type="match status" value="1"/>
</dbReference>
<reference evidence="2 3" key="1">
    <citation type="submission" date="2024-01" db="EMBL/GenBank/DDBJ databases">
        <title>Genome assemblies of Stephania.</title>
        <authorList>
            <person name="Yang L."/>
        </authorList>
    </citation>
    <scope>NUCLEOTIDE SEQUENCE [LARGE SCALE GENOMIC DNA]</scope>
    <source>
        <strain evidence="2">QJT</strain>
        <tissue evidence="2">Leaf</tissue>
    </source>
</reference>
<protein>
    <recommendedName>
        <fullName evidence="1">P-type ATPase N-terminal domain-containing protein</fullName>
    </recommendedName>
</protein>
<feature type="domain" description="P-type ATPase N-terminal" evidence="1">
    <location>
        <begin position="292"/>
        <end position="332"/>
    </location>
</feature>
<dbReference type="InterPro" id="IPR032631">
    <property type="entry name" value="P-type_ATPase_N"/>
</dbReference>
<dbReference type="AlphaFoldDB" id="A0AAP0IJ27"/>
<dbReference type="PANTHER" id="PTHR24092:SF150">
    <property type="entry name" value="PHOSPHOLIPID-TRANSPORTING ATPASE"/>
    <property type="match status" value="1"/>
</dbReference>
<accession>A0AAP0IJ27</accession>
<dbReference type="GO" id="GO:0000166">
    <property type="term" value="F:nucleotide binding"/>
    <property type="evidence" value="ECO:0007669"/>
    <property type="project" value="InterPro"/>
</dbReference>
<dbReference type="Proteomes" id="UP001417504">
    <property type="component" value="Unassembled WGS sequence"/>
</dbReference>
<dbReference type="GO" id="GO:0045332">
    <property type="term" value="P:phospholipid translocation"/>
    <property type="evidence" value="ECO:0007669"/>
    <property type="project" value="TreeGrafter"/>
</dbReference>
<evidence type="ECO:0000313" key="3">
    <source>
        <dbReference type="Proteomes" id="UP001417504"/>
    </source>
</evidence>
<dbReference type="PANTHER" id="PTHR24092">
    <property type="entry name" value="PROBABLE PHOSPHOLIPID-TRANSPORTING ATPASE"/>
    <property type="match status" value="1"/>
</dbReference>
<dbReference type="GO" id="GO:0005886">
    <property type="term" value="C:plasma membrane"/>
    <property type="evidence" value="ECO:0007669"/>
    <property type="project" value="TreeGrafter"/>
</dbReference>
<evidence type="ECO:0000259" key="1">
    <source>
        <dbReference type="Pfam" id="PF16209"/>
    </source>
</evidence>
<dbReference type="EMBL" id="JBBNAE010000006">
    <property type="protein sequence ID" value="KAK9116464.1"/>
    <property type="molecule type" value="Genomic_DNA"/>
</dbReference>
<dbReference type="Pfam" id="PF16209">
    <property type="entry name" value="PhoLip_ATPase_N"/>
    <property type="match status" value="1"/>
</dbReference>
<comment type="caution">
    <text evidence="2">The sequence shown here is derived from an EMBL/GenBank/DDBJ whole genome shotgun (WGS) entry which is preliminary data.</text>
</comment>
<gene>
    <name evidence="2" type="ORF">Sjap_015411</name>
</gene>
<proteinExistence type="predicted"/>